<evidence type="ECO:0000313" key="3">
    <source>
        <dbReference type="EMBL" id="CAJ1935291.1"/>
    </source>
</evidence>
<dbReference type="AlphaFoldDB" id="A0AAD2CII8"/>
<evidence type="ECO:0000313" key="4">
    <source>
        <dbReference type="Proteomes" id="UP001295423"/>
    </source>
</evidence>
<keyword evidence="4" id="KW-1185">Reference proteome</keyword>
<feature type="coiled-coil region" evidence="1">
    <location>
        <begin position="23"/>
        <end position="57"/>
    </location>
</feature>
<protein>
    <submittedName>
        <fullName evidence="3">Uncharacterized protein</fullName>
    </submittedName>
</protein>
<sequence length="299" mass="33932">MGKMKNLQMLENCFANSENVRDAAKMEAMSSKLIRQNSRLQKEKEQLARQARKQELCIGHLLKKLENAADLANDQQVNFDEAHHRQTETVASMLQELSKSRKEIIQLRNELELERIKNRATTSTKEQMTEIHRIPSDCEDFSDEATVLRNNVAVPQKDVAALEDEVAYLRHSLIQQESQYKESLKDNAVGSAGLRRFTSTCGEEDAAEARMHHDRFRPDDDIEIIHQPFAHDTREKRIPRSGLQEIDAEAPRPPLSRQSSGVRGSSQSPPKLSATSSNSRSFAMDAVRLSRSSRTLGRL</sequence>
<feature type="coiled-coil region" evidence="1">
    <location>
        <begin position="90"/>
        <end position="117"/>
    </location>
</feature>
<evidence type="ECO:0000256" key="1">
    <source>
        <dbReference type="SAM" id="Coils"/>
    </source>
</evidence>
<keyword evidence="1" id="KW-0175">Coiled coil</keyword>
<feature type="region of interest" description="Disordered" evidence="2">
    <location>
        <begin position="228"/>
        <end position="299"/>
    </location>
</feature>
<feature type="compositionally biased region" description="Low complexity" evidence="2">
    <location>
        <begin position="289"/>
        <end position="299"/>
    </location>
</feature>
<gene>
    <name evidence="3" type="ORF">CYCCA115_LOCUS4626</name>
</gene>
<feature type="compositionally biased region" description="Basic and acidic residues" evidence="2">
    <location>
        <begin position="229"/>
        <end position="238"/>
    </location>
</feature>
<comment type="caution">
    <text evidence="3">The sequence shown here is derived from an EMBL/GenBank/DDBJ whole genome shotgun (WGS) entry which is preliminary data.</text>
</comment>
<evidence type="ECO:0000256" key="2">
    <source>
        <dbReference type="SAM" id="MobiDB-lite"/>
    </source>
</evidence>
<feature type="compositionally biased region" description="Low complexity" evidence="2">
    <location>
        <begin position="256"/>
        <end position="270"/>
    </location>
</feature>
<reference evidence="3" key="1">
    <citation type="submission" date="2023-08" db="EMBL/GenBank/DDBJ databases">
        <authorList>
            <person name="Audoor S."/>
            <person name="Bilcke G."/>
        </authorList>
    </citation>
    <scope>NUCLEOTIDE SEQUENCE</scope>
</reference>
<accession>A0AAD2CII8</accession>
<proteinExistence type="predicted"/>
<name>A0AAD2CII8_9STRA</name>
<dbReference type="Proteomes" id="UP001295423">
    <property type="component" value="Unassembled WGS sequence"/>
</dbReference>
<organism evidence="3 4">
    <name type="scientific">Cylindrotheca closterium</name>
    <dbReference type="NCBI Taxonomy" id="2856"/>
    <lineage>
        <taxon>Eukaryota</taxon>
        <taxon>Sar</taxon>
        <taxon>Stramenopiles</taxon>
        <taxon>Ochrophyta</taxon>
        <taxon>Bacillariophyta</taxon>
        <taxon>Bacillariophyceae</taxon>
        <taxon>Bacillariophycidae</taxon>
        <taxon>Bacillariales</taxon>
        <taxon>Bacillariaceae</taxon>
        <taxon>Cylindrotheca</taxon>
    </lineage>
</organism>
<dbReference type="EMBL" id="CAKOGP040000446">
    <property type="protein sequence ID" value="CAJ1935291.1"/>
    <property type="molecule type" value="Genomic_DNA"/>
</dbReference>